<organism evidence="2">
    <name type="scientific">Ixodes ricinus</name>
    <name type="common">Common tick</name>
    <name type="synonym">Acarus ricinus</name>
    <dbReference type="NCBI Taxonomy" id="34613"/>
    <lineage>
        <taxon>Eukaryota</taxon>
        <taxon>Metazoa</taxon>
        <taxon>Ecdysozoa</taxon>
        <taxon>Arthropoda</taxon>
        <taxon>Chelicerata</taxon>
        <taxon>Arachnida</taxon>
        <taxon>Acari</taxon>
        <taxon>Parasitiformes</taxon>
        <taxon>Ixodida</taxon>
        <taxon>Ixodoidea</taxon>
        <taxon>Ixodidae</taxon>
        <taxon>Ixodinae</taxon>
        <taxon>Ixodes</taxon>
    </lineage>
</organism>
<keyword evidence="1" id="KW-0812">Transmembrane</keyword>
<protein>
    <submittedName>
        <fullName evidence="2">Uncharacterized protein</fullName>
    </submittedName>
</protein>
<feature type="transmembrane region" description="Helical" evidence="1">
    <location>
        <begin position="37"/>
        <end position="56"/>
    </location>
</feature>
<proteinExistence type="predicted"/>
<evidence type="ECO:0000313" key="2">
    <source>
        <dbReference type="EMBL" id="JAR93950.1"/>
    </source>
</evidence>
<accession>A0A147BT73</accession>
<dbReference type="AlphaFoldDB" id="A0A147BT73"/>
<sequence>MLLLLLLLMLLRLLRLLLLLLLLLLLGLGLGRPFLLALIPGVSVLLLPLVLADVFLGNALHAVDLDVHAVLVGQCIGHLVNGLLVNLHAVDGQAGPCVQLLVADVALEVLRLLVLDQDLLVVKLPVAVPTPWLCRLLLFAPHVFVTGFLLSCETHQTPMSTTKKRLVLPY</sequence>
<keyword evidence="1" id="KW-0472">Membrane</keyword>
<reference evidence="2" key="1">
    <citation type="journal article" date="2018" name="PLoS Negl. Trop. Dis.">
        <title>Sialome diversity of ticks revealed by RNAseq of single tick salivary glands.</title>
        <authorList>
            <person name="Perner J."/>
            <person name="Kropackova S."/>
            <person name="Kopacek P."/>
            <person name="Ribeiro J.M."/>
        </authorList>
    </citation>
    <scope>NUCLEOTIDE SEQUENCE</scope>
    <source>
        <strain evidence="2">Siblings of single egg batch collected in Ceske Budejovice</strain>
        <tissue evidence="2">Salivary glands</tissue>
    </source>
</reference>
<feature type="non-terminal residue" evidence="2">
    <location>
        <position position="170"/>
    </location>
</feature>
<evidence type="ECO:0000256" key="1">
    <source>
        <dbReference type="SAM" id="Phobius"/>
    </source>
</evidence>
<name>A0A147BT73_IXORI</name>
<dbReference type="EMBL" id="GEGO01001454">
    <property type="protein sequence ID" value="JAR93950.1"/>
    <property type="molecule type" value="Transcribed_RNA"/>
</dbReference>
<keyword evidence="1" id="KW-1133">Transmembrane helix</keyword>